<keyword evidence="2" id="KW-0472">Membrane</keyword>
<evidence type="ECO:0000256" key="1">
    <source>
        <dbReference type="SAM" id="MobiDB-lite"/>
    </source>
</evidence>
<keyword evidence="2" id="KW-0812">Transmembrane</keyword>
<feature type="transmembrane region" description="Helical" evidence="2">
    <location>
        <begin position="49"/>
        <end position="73"/>
    </location>
</feature>
<evidence type="ECO:0000313" key="4">
    <source>
        <dbReference type="Proteomes" id="UP001551329"/>
    </source>
</evidence>
<organism evidence="3 4">
    <name type="scientific">Streptomyces narbonensis</name>
    <dbReference type="NCBI Taxonomy" id="67333"/>
    <lineage>
        <taxon>Bacteria</taxon>
        <taxon>Bacillati</taxon>
        <taxon>Actinomycetota</taxon>
        <taxon>Actinomycetes</taxon>
        <taxon>Kitasatosporales</taxon>
        <taxon>Streptomycetaceae</taxon>
        <taxon>Streptomyces</taxon>
    </lineage>
</organism>
<feature type="compositionally biased region" description="Basic residues" evidence="1">
    <location>
        <begin position="9"/>
        <end position="19"/>
    </location>
</feature>
<sequence>MSAAAKAPRGPKGRSGPRGRKPEFFDTPLGTALFVVLMGGIAVRGDTPAWARVVCGLLALAFLGNLLGTFVVARVRSRVARCRRA</sequence>
<name>A0ABV3CFW1_9ACTN</name>
<keyword evidence="4" id="KW-1185">Reference proteome</keyword>
<reference evidence="3 4" key="1">
    <citation type="submission" date="2024-06" db="EMBL/GenBank/DDBJ databases">
        <title>The Natural Products Discovery Center: Release of the First 8490 Sequenced Strains for Exploring Actinobacteria Biosynthetic Diversity.</title>
        <authorList>
            <person name="Kalkreuter E."/>
            <person name="Kautsar S.A."/>
            <person name="Yang D."/>
            <person name="Bader C.D."/>
            <person name="Teijaro C.N."/>
            <person name="Fluegel L."/>
            <person name="Davis C.M."/>
            <person name="Simpson J.R."/>
            <person name="Lauterbach L."/>
            <person name="Steele A.D."/>
            <person name="Gui C."/>
            <person name="Meng S."/>
            <person name="Li G."/>
            <person name="Viehrig K."/>
            <person name="Ye F."/>
            <person name="Su P."/>
            <person name="Kiefer A.F."/>
            <person name="Nichols A."/>
            <person name="Cepeda A.J."/>
            <person name="Yan W."/>
            <person name="Fan B."/>
            <person name="Jiang Y."/>
            <person name="Adhikari A."/>
            <person name="Zheng C.-J."/>
            <person name="Schuster L."/>
            <person name="Cowan T.M."/>
            <person name="Smanski M.J."/>
            <person name="Chevrette M.G."/>
            <person name="De Carvalho L.P.S."/>
            <person name="Shen B."/>
        </authorList>
    </citation>
    <scope>NUCLEOTIDE SEQUENCE [LARGE SCALE GENOMIC DNA]</scope>
    <source>
        <strain evidence="3 4">NPDC045974</strain>
    </source>
</reference>
<feature type="transmembrane region" description="Helical" evidence="2">
    <location>
        <begin position="24"/>
        <end position="43"/>
    </location>
</feature>
<feature type="region of interest" description="Disordered" evidence="1">
    <location>
        <begin position="1"/>
        <end position="25"/>
    </location>
</feature>
<protein>
    <recommendedName>
        <fullName evidence="5">Integral membrane protein</fullName>
    </recommendedName>
</protein>
<comment type="caution">
    <text evidence="3">The sequence shown here is derived from an EMBL/GenBank/DDBJ whole genome shotgun (WGS) entry which is preliminary data.</text>
</comment>
<evidence type="ECO:0008006" key="5">
    <source>
        <dbReference type="Google" id="ProtNLM"/>
    </source>
</evidence>
<gene>
    <name evidence="3" type="ORF">AB0A88_26555</name>
</gene>
<dbReference type="RefSeq" id="WP_358472926.1">
    <property type="nucleotide sequence ID" value="NZ_JBEZAE010000020.1"/>
</dbReference>
<keyword evidence="2" id="KW-1133">Transmembrane helix</keyword>
<proteinExistence type="predicted"/>
<dbReference type="EMBL" id="JBEZAE010000020">
    <property type="protein sequence ID" value="MEU7073681.1"/>
    <property type="molecule type" value="Genomic_DNA"/>
</dbReference>
<dbReference type="Proteomes" id="UP001551329">
    <property type="component" value="Unassembled WGS sequence"/>
</dbReference>
<evidence type="ECO:0000256" key="2">
    <source>
        <dbReference type="SAM" id="Phobius"/>
    </source>
</evidence>
<accession>A0ABV3CFW1</accession>
<evidence type="ECO:0000313" key="3">
    <source>
        <dbReference type="EMBL" id="MEU7073681.1"/>
    </source>
</evidence>